<dbReference type="AlphaFoldDB" id="A0AAD8NHF2"/>
<keyword evidence="1" id="KW-0234">DNA repair</keyword>
<dbReference type="GO" id="GO:0006260">
    <property type="term" value="P:DNA replication"/>
    <property type="evidence" value="ECO:0007669"/>
    <property type="project" value="UniProtKB-KW"/>
</dbReference>
<dbReference type="PANTHER" id="PTHR13980:SF15">
    <property type="entry name" value="FACT COMPLEX SUBUNIT SPT16"/>
    <property type="match status" value="1"/>
</dbReference>
<proteinExistence type="inferred from homology"/>
<dbReference type="GO" id="GO:0031491">
    <property type="term" value="F:nucleosome binding"/>
    <property type="evidence" value="ECO:0007669"/>
    <property type="project" value="TreeGrafter"/>
</dbReference>
<keyword evidence="1" id="KW-0158">Chromosome</keyword>
<keyword evidence="1" id="KW-0804">Transcription</keyword>
<evidence type="ECO:0000313" key="3">
    <source>
        <dbReference type="EMBL" id="KAK1408136.1"/>
    </source>
</evidence>
<feature type="domain" description="PB1-like" evidence="2">
    <location>
        <begin position="238"/>
        <end position="338"/>
    </location>
</feature>
<keyword evidence="1" id="KW-0539">Nucleus</keyword>
<accession>A0AAD8NHF2</accession>
<comment type="function">
    <text evidence="1">Component of the FACT complex, a general chromatin factor that acts to reorganize nucleosomes. The FACT complex is involved in multiple processes that require DNA as a template such as mRNA elongation, DNA replication and DNA repair. During transcription elongation the FACT complex acts as a histone chaperone that both destabilizes and restores nucleosomal structure. It facilitates the passage of RNA polymerase II and transcription by promoting the dissociation of one histone H2A-H2B dimer from the nucleosome, then subsequently promotes the reestablishment of the nucleosome following the passage of RNA polymerase II.</text>
</comment>
<keyword evidence="4" id="KW-1185">Reference proteome</keyword>
<gene>
    <name evidence="3" type="ORF">QVD17_39770</name>
</gene>
<keyword evidence="1" id="KW-0227">DNA damage</keyword>
<dbReference type="GO" id="GO:0006368">
    <property type="term" value="P:transcription elongation by RNA polymerase II"/>
    <property type="evidence" value="ECO:0007669"/>
    <property type="project" value="TreeGrafter"/>
</dbReference>
<name>A0AAD8NHF2_TARER</name>
<dbReference type="Proteomes" id="UP001229421">
    <property type="component" value="Unassembled WGS sequence"/>
</dbReference>
<comment type="subunit">
    <text evidence="1">Component of the FACT complex.</text>
</comment>
<dbReference type="InterPro" id="IPR040258">
    <property type="entry name" value="Spt16"/>
</dbReference>
<dbReference type="GO" id="GO:0006281">
    <property type="term" value="P:DNA repair"/>
    <property type="evidence" value="ECO:0007669"/>
    <property type="project" value="UniProtKB-UniRule"/>
</dbReference>
<dbReference type="PANTHER" id="PTHR13980">
    <property type="entry name" value="CDC68 RELATED"/>
    <property type="match status" value="1"/>
</dbReference>
<dbReference type="GO" id="GO:0035101">
    <property type="term" value="C:FACT complex"/>
    <property type="evidence" value="ECO:0007669"/>
    <property type="project" value="UniProtKB-UniRule"/>
</dbReference>
<comment type="subcellular location">
    <subcellularLocation>
        <location evidence="1">Nucleus</location>
    </subcellularLocation>
    <subcellularLocation>
        <location evidence="1">Chromosome</location>
    </subcellularLocation>
</comment>
<dbReference type="Pfam" id="PF26130">
    <property type="entry name" value="PB1-like"/>
    <property type="match status" value="1"/>
</dbReference>
<comment type="similarity">
    <text evidence="1">Belongs to the peptidase M24 family. SPT16 subfamily.</text>
</comment>
<keyword evidence="1" id="KW-0805">Transcription regulation</keyword>
<reference evidence="3" key="1">
    <citation type="journal article" date="2023" name="bioRxiv">
        <title>Improved chromosome-level genome assembly for marigold (Tagetes erecta).</title>
        <authorList>
            <person name="Jiang F."/>
            <person name="Yuan L."/>
            <person name="Wang S."/>
            <person name="Wang H."/>
            <person name="Xu D."/>
            <person name="Wang A."/>
            <person name="Fan W."/>
        </authorList>
    </citation>
    <scope>NUCLEOTIDE SEQUENCE</scope>
    <source>
        <strain evidence="3">WSJ</strain>
        <tissue evidence="3">Leaf</tissue>
    </source>
</reference>
<evidence type="ECO:0000256" key="1">
    <source>
        <dbReference type="RuleBase" id="RU367052"/>
    </source>
</evidence>
<keyword evidence="1" id="KW-0235">DNA replication</keyword>
<protein>
    <recommendedName>
        <fullName evidence="1">FACT complex subunit</fullName>
    </recommendedName>
</protein>
<dbReference type="EMBL" id="JAUHHV010000011">
    <property type="protein sequence ID" value="KAK1408136.1"/>
    <property type="molecule type" value="Genomic_DNA"/>
</dbReference>
<sequence>MPIKAIINCTFEKTVEQYRKHNEIATNCNTSLPPRLWRLFQSRDLIGQQHVITEFDHQEARYMVLSRLQTNEGGVNVYTVEFNDKTCTCVVTLLSSKAIKDITYSFNNDESSLVKVESNRDEAKYSKATLWSNNHEMSKEEVRRQNQALLARKKNEETIQRLLGGKSATGDRRSCSRTSSDLIAYKNINDVPTPRDLMIQVDQMSDAILIPLYGSMLRSVNEPGHPEVVEELYADIHEYFSLKVYHGGYFTGMPGRTYDYGSITFVDFLKVHEFTVSEMYLIYPEFGYGFIPRNLWFYFKHPVGDLDTGLFPLRNSEDVTVLTSYIGVNGVREIELYVVIEELNEDTWKDVKSGTWGPHVREDAPVCRRLF</sequence>
<comment type="caution">
    <text evidence="3">The sequence shown here is derived from an EMBL/GenBank/DDBJ whole genome shotgun (WGS) entry which is preliminary data.</text>
</comment>
<organism evidence="3 4">
    <name type="scientific">Tagetes erecta</name>
    <name type="common">African marigold</name>
    <dbReference type="NCBI Taxonomy" id="13708"/>
    <lineage>
        <taxon>Eukaryota</taxon>
        <taxon>Viridiplantae</taxon>
        <taxon>Streptophyta</taxon>
        <taxon>Embryophyta</taxon>
        <taxon>Tracheophyta</taxon>
        <taxon>Spermatophyta</taxon>
        <taxon>Magnoliopsida</taxon>
        <taxon>eudicotyledons</taxon>
        <taxon>Gunneridae</taxon>
        <taxon>Pentapetalae</taxon>
        <taxon>asterids</taxon>
        <taxon>campanulids</taxon>
        <taxon>Asterales</taxon>
        <taxon>Asteraceae</taxon>
        <taxon>Asteroideae</taxon>
        <taxon>Heliantheae alliance</taxon>
        <taxon>Tageteae</taxon>
        <taxon>Tagetes</taxon>
    </lineage>
</organism>
<evidence type="ECO:0000313" key="4">
    <source>
        <dbReference type="Proteomes" id="UP001229421"/>
    </source>
</evidence>
<dbReference type="InterPro" id="IPR058594">
    <property type="entry name" value="PB1-like_dom_pln"/>
</dbReference>
<evidence type="ECO:0000259" key="2">
    <source>
        <dbReference type="Pfam" id="PF26130"/>
    </source>
</evidence>